<organism evidence="1 2">
    <name type="scientific">Phytophthora cactorum</name>
    <dbReference type="NCBI Taxonomy" id="29920"/>
    <lineage>
        <taxon>Eukaryota</taxon>
        <taxon>Sar</taxon>
        <taxon>Stramenopiles</taxon>
        <taxon>Oomycota</taxon>
        <taxon>Peronosporomycetes</taxon>
        <taxon>Peronosporales</taxon>
        <taxon>Peronosporaceae</taxon>
        <taxon>Phytophthora</taxon>
    </lineage>
</organism>
<dbReference type="OrthoDB" id="126890at2759"/>
<protein>
    <submittedName>
        <fullName evidence="1">Uncharacterized protein</fullName>
    </submittedName>
</protein>
<evidence type="ECO:0000313" key="1">
    <source>
        <dbReference type="EMBL" id="KAG6962276.1"/>
    </source>
</evidence>
<sequence length="128" mass="14010">MKLFLKHHVAHLVSDNPESIPSVVVFTVDVLNGLYSSICMQSSGTWLTSTLMILMNITFTVLSTSEINRAAKIFCKLDREIGELVAPPIARRASRLLQSSSTLSQGLVIKHKIRNAVAMKTSEASLSP</sequence>
<accession>A0A8T1UKU9</accession>
<comment type="caution">
    <text evidence="1">The sequence shown here is derived from an EMBL/GenBank/DDBJ whole genome shotgun (WGS) entry which is preliminary data.</text>
</comment>
<name>A0A8T1UKU9_9STRA</name>
<evidence type="ECO:0000313" key="2">
    <source>
        <dbReference type="Proteomes" id="UP000688947"/>
    </source>
</evidence>
<reference evidence="1" key="1">
    <citation type="submission" date="2021-01" db="EMBL/GenBank/DDBJ databases">
        <title>Phytophthora aleatoria, a newly-described species from Pinus radiata is distinct from Phytophthora cactorum isolates based on comparative genomics.</title>
        <authorList>
            <person name="Mcdougal R."/>
            <person name="Panda P."/>
            <person name="Williams N."/>
            <person name="Studholme D.J."/>
        </authorList>
    </citation>
    <scope>NUCLEOTIDE SEQUENCE</scope>
    <source>
        <strain evidence="1">NZFS 3830</strain>
    </source>
</reference>
<gene>
    <name evidence="1" type="ORF">JG687_00007244</name>
</gene>
<dbReference type="Proteomes" id="UP000688947">
    <property type="component" value="Unassembled WGS sequence"/>
</dbReference>
<dbReference type="EMBL" id="JAENGZ010000314">
    <property type="protein sequence ID" value="KAG6962276.1"/>
    <property type="molecule type" value="Genomic_DNA"/>
</dbReference>
<dbReference type="AlphaFoldDB" id="A0A8T1UKU9"/>
<proteinExistence type="predicted"/>